<reference evidence="3" key="1">
    <citation type="submission" date="2022-08" db="EMBL/GenBank/DDBJ databases">
        <authorList>
            <consortium name="DOE Joint Genome Institute"/>
            <person name="Min B."/>
            <person name="Riley R."/>
            <person name="Sierra-Patev S."/>
            <person name="Naranjo-Ortiz M."/>
            <person name="Looney B."/>
            <person name="Konkel Z."/>
            <person name="Slot J.C."/>
            <person name="Sakamoto Y."/>
            <person name="Steenwyk J.L."/>
            <person name="Rokas A."/>
            <person name="Carro J."/>
            <person name="Camarero S."/>
            <person name="Ferreira P."/>
            <person name="Molpeceres G."/>
            <person name="Ruiz-Duenas F.J."/>
            <person name="Serrano A."/>
            <person name="Henrissat B."/>
            <person name="Drula E."/>
            <person name="Hughes K.W."/>
            <person name="Mata J.L."/>
            <person name="Ishikawa N.K."/>
            <person name="Vargas-Isla R."/>
            <person name="Ushijima S."/>
            <person name="Smith C.A."/>
            <person name="Ahrendt S."/>
            <person name="Andreopoulos W."/>
            <person name="He G."/>
            <person name="Labutti K."/>
            <person name="Lipzen A."/>
            <person name="Ng V."/>
            <person name="Sandor L."/>
            <person name="Barry K."/>
            <person name="Martinez A.T."/>
            <person name="Xiao Y."/>
            <person name="Gibbons J.G."/>
            <person name="Terashima K."/>
            <person name="Hibbett D.S."/>
            <person name="Grigoriev I.V."/>
        </authorList>
    </citation>
    <scope>NUCLEOTIDE SEQUENCE</scope>
    <source>
        <strain evidence="3">TFB9207</strain>
    </source>
</reference>
<evidence type="ECO:0000313" key="4">
    <source>
        <dbReference type="Proteomes" id="UP001163846"/>
    </source>
</evidence>
<dbReference type="InterPro" id="IPR041457">
    <property type="entry name" value="CxC2_KDZ-assoc"/>
</dbReference>
<dbReference type="Proteomes" id="UP001163846">
    <property type="component" value="Unassembled WGS sequence"/>
</dbReference>
<dbReference type="EMBL" id="MU807326">
    <property type="protein sequence ID" value="KAJ3831639.1"/>
    <property type="molecule type" value="Genomic_DNA"/>
</dbReference>
<feature type="region of interest" description="Disordered" evidence="1">
    <location>
        <begin position="771"/>
        <end position="835"/>
    </location>
</feature>
<dbReference type="Pfam" id="PF18803">
    <property type="entry name" value="CxC2"/>
    <property type="match status" value="1"/>
</dbReference>
<sequence length="1013" mass="116947">MPLHWACVWDPERGFYRRSDISVLRENYAIQLGHGSGICLNPQSPIKFIITHSNGIHGTRVSFCNCFGSGTRIEQLMRAKLFPGSKTEPISAFSFGMLKEYDILSLQGKVSAYDYYLFLRRITDNVFTHLVNDLYQTFMRIVRVYRFLKANLRLGQVHGIDEFFPHRPEGGLVVYCPSCPRPGENMRGEWWRTPRMHLIQWRVTEDGNHQVAQYFKNTDPFDQSIYSGRSYFPEVTEYKEFLKSRGTISDEEYAAHCNHVKVIANQGRIQNQNCAKTGVVNTQCDHVFVMASTDMVNGEGWPVVDASLHHGFRLQGFGDGKTDNHRQSVLVTHCYDAECSYSVHHQERFASSEYLCDQKEFVRKFEYGIPDLHIKGHQDDCMVRFAHNYRWCTGHFHGETAEFYWVELNQVGGYTRQMNDGHREETITAHHNDWNHRKMINAAELTAQALQYARTQAVTKTRDFKQLSLVNPQAAEWSRLSREPRLEQFQNGKKYYTSVYHRRPQAAPTVKALLNHLSAKDAITADLGGVDPSSVEIFFRKAFDIERLQLEIRDIKRRNRKDPDAMSIHDKEELEEIMPSISTIAMGYAVKQDAMEEEKLFLPSDFSPADRIQYNLSAIAREEVLLREAQADEEITKVKTVAKAIDSILQFRSKEIRTQDAKTRSERDVATTFVRRDRHITAYNHARRALINLGVIDPTAEESPYPLLKPEDTHQHNVNIKRRLGDSKRREGLLWTVGAASDLLAKTEPNEELLVGLDQDLVPIPLVTPTQMTQRASAPAGPRKKEAEHSKSTENPIPAFPINRSEDDSEGLDSDDSDKASMQGEDTKRKAKEKKEKKFRKDSWLWTKGTRNMTPDEIQQWELEGDRIQWFRAEAEMYRWMEQFESKHAEFDRIVEFFRTMAAAWTFLGNKHTIPGYHAYAKQHAAMFTDLANDADLRYKRVGHPAFMDFNGSEILADRVLDWRKEWLKWMDDLGVLGRLSLKPETHLKIINSSPSLLSHAVSRSQVSQLKRE</sequence>
<feature type="compositionally biased region" description="Basic and acidic residues" evidence="1">
    <location>
        <begin position="783"/>
        <end position="792"/>
    </location>
</feature>
<gene>
    <name evidence="3" type="ORF">F5878DRAFT_667346</name>
</gene>
<keyword evidence="4" id="KW-1185">Reference proteome</keyword>
<dbReference type="AlphaFoldDB" id="A0AA38NVZ1"/>
<name>A0AA38NVZ1_9AGAR</name>
<feature type="domain" description="CxC2-like cysteine cluster KDZ transposase-associated" evidence="2">
    <location>
        <begin position="29"/>
        <end position="126"/>
    </location>
</feature>
<feature type="compositionally biased region" description="Acidic residues" evidence="1">
    <location>
        <begin position="807"/>
        <end position="816"/>
    </location>
</feature>
<accession>A0AA38NVZ1</accession>
<dbReference type="InterPro" id="IPR040521">
    <property type="entry name" value="KDZ"/>
</dbReference>
<protein>
    <recommendedName>
        <fullName evidence="2">CxC2-like cysteine cluster KDZ transposase-associated domain-containing protein</fullName>
    </recommendedName>
</protein>
<feature type="compositionally biased region" description="Basic and acidic residues" evidence="1">
    <location>
        <begin position="825"/>
        <end position="835"/>
    </location>
</feature>
<evidence type="ECO:0000313" key="3">
    <source>
        <dbReference type="EMBL" id="KAJ3831639.1"/>
    </source>
</evidence>
<evidence type="ECO:0000259" key="2">
    <source>
        <dbReference type="Pfam" id="PF18803"/>
    </source>
</evidence>
<proteinExistence type="predicted"/>
<comment type="caution">
    <text evidence="3">The sequence shown here is derived from an EMBL/GenBank/DDBJ whole genome shotgun (WGS) entry which is preliminary data.</text>
</comment>
<organism evidence="3 4">
    <name type="scientific">Lentinula raphanica</name>
    <dbReference type="NCBI Taxonomy" id="153919"/>
    <lineage>
        <taxon>Eukaryota</taxon>
        <taxon>Fungi</taxon>
        <taxon>Dikarya</taxon>
        <taxon>Basidiomycota</taxon>
        <taxon>Agaricomycotina</taxon>
        <taxon>Agaricomycetes</taxon>
        <taxon>Agaricomycetidae</taxon>
        <taxon>Agaricales</taxon>
        <taxon>Marasmiineae</taxon>
        <taxon>Omphalotaceae</taxon>
        <taxon>Lentinula</taxon>
    </lineage>
</organism>
<dbReference type="Pfam" id="PF18758">
    <property type="entry name" value="KDZ"/>
    <property type="match status" value="1"/>
</dbReference>
<evidence type="ECO:0000256" key="1">
    <source>
        <dbReference type="SAM" id="MobiDB-lite"/>
    </source>
</evidence>